<evidence type="ECO:0000256" key="14">
    <source>
        <dbReference type="ARBA" id="ARBA00023125"/>
    </source>
</evidence>
<dbReference type="InterPro" id="IPR016059">
    <property type="entry name" value="DNA_ligase_ATP-dep_CS"/>
</dbReference>
<feature type="compositionally biased region" description="Basic and acidic residues" evidence="21">
    <location>
        <begin position="520"/>
        <end position="530"/>
    </location>
</feature>
<dbReference type="Proteomes" id="UP000190961">
    <property type="component" value="Unassembled WGS sequence"/>
</dbReference>
<evidence type="ECO:0000313" key="23">
    <source>
        <dbReference type="EMBL" id="SKC58000.1"/>
    </source>
</evidence>
<dbReference type="AlphaFoldDB" id="A0A1T5K363"/>
<dbReference type="PANTHER" id="PTHR42705:SF2">
    <property type="entry name" value="BIFUNCTIONAL NON-HOMOLOGOUS END JOINING PROTEIN LIGD"/>
    <property type="match status" value="1"/>
</dbReference>
<keyword evidence="7" id="KW-0479">Metal-binding</keyword>
<keyword evidence="17" id="KW-0464">Manganese</keyword>
<dbReference type="GO" id="GO:0003677">
    <property type="term" value="F:DNA binding"/>
    <property type="evidence" value="ECO:0007669"/>
    <property type="project" value="UniProtKB-KW"/>
</dbReference>
<keyword evidence="13" id="KW-0239">DNA-directed DNA polymerase</keyword>
<keyword evidence="24" id="KW-1185">Reference proteome</keyword>
<keyword evidence="14" id="KW-0238">DNA-binding</keyword>
<dbReference type="InterPro" id="IPR012309">
    <property type="entry name" value="DNA_ligase_ATP-dep_C"/>
</dbReference>
<evidence type="ECO:0000256" key="18">
    <source>
        <dbReference type="ARBA" id="ARBA00023268"/>
    </source>
</evidence>
<dbReference type="PROSITE" id="PS00333">
    <property type="entry name" value="DNA_LIGASE_A2"/>
    <property type="match status" value="1"/>
</dbReference>
<dbReference type="InterPro" id="IPR012340">
    <property type="entry name" value="NA-bd_OB-fold"/>
</dbReference>
<dbReference type="Gene3D" id="3.90.920.10">
    <property type="entry name" value="DNA primase, PRIM domain"/>
    <property type="match status" value="1"/>
</dbReference>
<evidence type="ECO:0000256" key="1">
    <source>
        <dbReference type="ARBA" id="ARBA00001936"/>
    </source>
</evidence>
<dbReference type="GO" id="GO:0006281">
    <property type="term" value="P:DNA repair"/>
    <property type="evidence" value="ECO:0007669"/>
    <property type="project" value="UniProtKB-KW"/>
</dbReference>
<keyword evidence="9" id="KW-0227">DNA damage</keyword>
<keyword evidence="3" id="KW-0436">Ligase</keyword>
<evidence type="ECO:0000256" key="2">
    <source>
        <dbReference type="ARBA" id="ARBA00012727"/>
    </source>
</evidence>
<dbReference type="Pfam" id="PF04679">
    <property type="entry name" value="DNA_ligase_A_C"/>
    <property type="match status" value="1"/>
</dbReference>
<dbReference type="InterPro" id="IPR014144">
    <property type="entry name" value="LigD_PE_domain"/>
</dbReference>
<dbReference type="GO" id="GO:0006310">
    <property type="term" value="P:DNA recombination"/>
    <property type="evidence" value="ECO:0007669"/>
    <property type="project" value="UniProtKB-KW"/>
</dbReference>
<feature type="region of interest" description="Disordered" evidence="21">
    <location>
        <begin position="520"/>
        <end position="559"/>
    </location>
</feature>
<dbReference type="EC" id="6.5.1.1" evidence="2"/>
<keyword evidence="6" id="KW-0540">Nuclease</keyword>
<organism evidence="23 24">
    <name type="scientific">Ohtaekwangia koreensis</name>
    <dbReference type="NCBI Taxonomy" id="688867"/>
    <lineage>
        <taxon>Bacteria</taxon>
        <taxon>Pseudomonadati</taxon>
        <taxon>Bacteroidota</taxon>
        <taxon>Cytophagia</taxon>
        <taxon>Cytophagales</taxon>
        <taxon>Fulvivirgaceae</taxon>
        <taxon>Ohtaekwangia</taxon>
    </lineage>
</organism>
<keyword evidence="10" id="KW-0378">Hydrolase</keyword>
<proteinExistence type="predicted"/>
<keyword evidence="16" id="KW-0234">DNA repair</keyword>
<dbReference type="PANTHER" id="PTHR42705">
    <property type="entry name" value="BIFUNCTIONAL NON-HOMOLOGOUS END JOINING PROTEIN LIGD"/>
    <property type="match status" value="1"/>
</dbReference>
<evidence type="ECO:0000256" key="6">
    <source>
        <dbReference type="ARBA" id="ARBA00022722"/>
    </source>
</evidence>
<feature type="domain" description="ATP-dependent DNA ligase family profile" evidence="22">
    <location>
        <begin position="305"/>
        <end position="430"/>
    </location>
</feature>
<dbReference type="NCBIfam" id="TIGR02778">
    <property type="entry name" value="ligD_pol"/>
    <property type="match status" value="1"/>
</dbReference>
<dbReference type="STRING" id="688867.SAMN05660236_1749"/>
<dbReference type="InterPro" id="IPR052171">
    <property type="entry name" value="NHEJ_LigD"/>
</dbReference>
<dbReference type="OrthoDB" id="9802472at2"/>
<dbReference type="SUPFAM" id="SSF56091">
    <property type="entry name" value="DNA ligase/mRNA capping enzyme, catalytic domain"/>
    <property type="match status" value="1"/>
</dbReference>
<reference evidence="23 24" key="1">
    <citation type="submission" date="2017-02" db="EMBL/GenBank/DDBJ databases">
        <authorList>
            <person name="Peterson S.W."/>
        </authorList>
    </citation>
    <scope>NUCLEOTIDE SEQUENCE [LARGE SCALE GENOMIC DNA]</scope>
    <source>
        <strain evidence="23 24">DSM 25262</strain>
    </source>
</reference>
<dbReference type="GO" id="GO:0004527">
    <property type="term" value="F:exonuclease activity"/>
    <property type="evidence" value="ECO:0007669"/>
    <property type="project" value="UniProtKB-KW"/>
</dbReference>
<evidence type="ECO:0000256" key="16">
    <source>
        <dbReference type="ARBA" id="ARBA00023204"/>
    </source>
</evidence>
<evidence type="ECO:0000256" key="20">
    <source>
        <dbReference type="ARBA" id="ARBA00034003"/>
    </source>
</evidence>
<keyword evidence="5" id="KW-0548">Nucleotidyltransferase</keyword>
<evidence type="ECO:0000256" key="12">
    <source>
        <dbReference type="ARBA" id="ARBA00022840"/>
    </source>
</evidence>
<evidence type="ECO:0000256" key="21">
    <source>
        <dbReference type="SAM" id="MobiDB-lite"/>
    </source>
</evidence>
<evidence type="ECO:0000256" key="3">
    <source>
        <dbReference type="ARBA" id="ARBA00022598"/>
    </source>
</evidence>
<name>A0A1T5K363_9BACT</name>
<evidence type="ECO:0000256" key="5">
    <source>
        <dbReference type="ARBA" id="ARBA00022695"/>
    </source>
</evidence>
<dbReference type="Pfam" id="PF01068">
    <property type="entry name" value="DNA_ligase_A_M"/>
    <property type="match status" value="1"/>
</dbReference>
<evidence type="ECO:0000256" key="15">
    <source>
        <dbReference type="ARBA" id="ARBA00023172"/>
    </source>
</evidence>
<protein>
    <recommendedName>
        <fullName evidence="2">DNA ligase (ATP)</fullName>
        <ecNumber evidence="2">6.5.1.1</ecNumber>
    </recommendedName>
    <alternativeName>
        <fullName evidence="19">NHEJ DNA polymerase</fullName>
    </alternativeName>
</protein>
<dbReference type="NCBIfam" id="TIGR02777">
    <property type="entry name" value="LigD_PE_dom"/>
    <property type="match status" value="1"/>
</dbReference>
<keyword evidence="11" id="KW-0269">Exonuclease</keyword>
<gene>
    <name evidence="23" type="ORF">SAMN05660236_1749</name>
</gene>
<accession>A0A1T5K363</accession>
<dbReference type="SUPFAM" id="SSF50249">
    <property type="entry name" value="Nucleic acid-binding proteins"/>
    <property type="match status" value="1"/>
</dbReference>
<keyword evidence="15" id="KW-0233">DNA recombination</keyword>
<dbReference type="NCBIfam" id="TIGR02776">
    <property type="entry name" value="NHEJ_ligase_prk"/>
    <property type="match status" value="1"/>
</dbReference>
<evidence type="ECO:0000256" key="19">
    <source>
        <dbReference type="ARBA" id="ARBA00029943"/>
    </source>
</evidence>
<evidence type="ECO:0000259" key="22">
    <source>
        <dbReference type="PROSITE" id="PS50160"/>
    </source>
</evidence>
<dbReference type="RefSeq" id="WP_079686270.1">
    <property type="nucleotide sequence ID" value="NZ_FUZU01000001.1"/>
</dbReference>
<feature type="region of interest" description="Disordered" evidence="21">
    <location>
        <begin position="180"/>
        <end position="199"/>
    </location>
</feature>
<dbReference type="Pfam" id="PF21686">
    <property type="entry name" value="LigD_Prim-Pol"/>
    <property type="match status" value="1"/>
</dbReference>
<evidence type="ECO:0000256" key="17">
    <source>
        <dbReference type="ARBA" id="ARBA00023211"/>
    </source>
</evidence>
<comment type="cofactor">
    <cofactor evidence="1">
        <name>Mn(2+)</name>
        <dbReference type="ChEBI" id="CHEBI:29035"/>
    </cofactor>
</comment>
<dbReference type="InterPro" id="IPR012310">
    <property type="entry name" value="DNA_ligase_ATP-dep_cent"/>
</dbReference>
<keyword evidence="4" id="KW-0808">Transferase</keyword>
<dbReference type="Gene3D" id="3.30.1490.70">
    <property type="match status" value="1"/>
</dbReference>
<feature type="compositionally biased region" description="Basic and acidic residues" evidence="21">
    <location>
        <begin position="185"/>
        <end position="195"/>
    </location>
</feature>
<evidence type="ECO:0000256" key="11">
    <source>
        <dbReference type="ARBA" id="ARBA00022839"/>
    </source>
</evidence>
<evidence type="ECO:0000313" key="24">
    <source>
        <dbReference type="Proteomes" id="UP000190961"/>
    </source>
</evidence>
<dbReference type="GO" id="GO:0005524">
    <property type="term" value="F:ATP binding"/>
    <property type="evidence" value="ECO:0007669"/>
    <property type="project" value="UniProtKB-KW"/>
</dbReference>
<dbReference type="PROSITE" id="PS50160">
    <property type="entry name" value="DNA_LIGASE_A3"/>
    <property type="match status" value="1"/>
</dbReference>
<dbReference type="InterPro" id="IPR014145">
    <property type="entry name" value="LigD_pol_dom"/>
</dbReference>
<evidence type="ECO:0000256" key="9">
    <source>
        <dbReference type="ARBA" id="ARBA00022763"/>
    </source>
</evidence>
<evidence type="ECO:0000256" key="4">
    <source>
        <dbReference type="ARBA" id="ARBA00022679"/>
    </source>
</evidence>
<keyword evidence="8" id="KW-0547">Nucleotide-binding</keyword>
<dbReference type="CDD" id="cd07906">
    <property type="entry name" value="Adenylation_DNA_ligase_LigD_LigC"/>
    <property type="match status" value="1"/>
</dbReference>
<dbReference type="CDD" id="cd04865">
    <property type="entry name" value="LigD_Pol_like_2"/>
    <property type="match status" value="1"/>
</dbReference>
<keyword evidence="12" id="KW-0067">ATP-binding</keyword>
<keyword evidence="18" id="KW-0511">Multifunctional enzyme</keyword>
<dbReference type="GO" id="GO:0046872">
    <property type="term" value="F:metal ion binding"/>
    <property type="evidence" value="ECO:0007669"/>
    <property type="project" value="UniProtKB-KW"/>
</dbReference>
<comment type="catalytic activity">
    <reaction evidence="20">
        <text>ATP + (deoxyribonucleotide)n-3'-hydroxyl + 5'-phospho-(deoxyribonucleotide)m = (deoxyribonucleotide)n+m + AMP + diphosphate.</text>
        <dbReference type="EC" id="6.5.1.1"/>
    </reaction>
</comment>
<evidence type="ECO:0000256" key="7">
    <source>
        <dbReference type="ARBA" id="ARBA00022723"/>
    </source>
</evidence>
<sequence length="866" mass="98007">MSLTTYAGKRNFKRTPEPVGKKKASASALSFVIQRHDASRLHYDFRLEVNGVLKSWAIPKGPSLNPKDKRLAVMVEDHPLAYGKFQGEIPEGNYGAGTVEIWDSGIYEPENVDDPSDYQHEIGKELKKGSLKFVLHGKKLKGSFALVQLKNGDGKNWLLIKHKDEFATDEYHIESIRKNKKTTTQKKETKSEAKAKTTAAPVRSVRSSNAKLEKYITPMMAHIREDSFDDPDWIYEIKWDGYRAIAEVNKKELKFYSRNGLSFDRLYPAVVDALAGIKDDVVLDGEVVVLDKNDKPSFQKLQQYGENRSLPLLYYVFDCLSYKGKDLTDLPLVERKKIAEKVIPKSNVLKYSDHVAGDGIAFFSNAVAMGLEGIIAKRADSKYYIGRRTYDWLKIKNHNTQEAVIAGYTEPRKSRKYFGALVLGMYEKGKLKYIGHTGTGFTEKILKDVYTKLQPSIREKSPFDTKVPINAPVTWVDPVHVCEIKFTEVTDEGILRHPVFMGLRIDKSAKEVDHLDVKVPKKNKSTDKTVKTSKTKKAAPIKSSSVKPDATKPVKKRGKDTSDEYNKIVKVEKHELKFTHLDKIYWPEEGITKGEVIDYYNSISKYILPYLKDRPQSLKRNPNGITDKGFFHKDAGDAAPDWVESIELYSDSAQKDIDYILCNNKATLLYLNNLGCIEINPWNSRTKNLDRPDYLVMDIDPSDKSTFEEVIDTAQAIKEVLDKAGASAFCKTSGASGLHIYVPLGAKYDYDQARSFAEIVASFTEEKLPKITTMERALNKRKNRIYLDYLQNKRGQTLASVYSLRPVPGATISTPLEWKEVKHGLSPSQFTMKTLPKRLEKKGDLFKGVLLKGIDMKKCLKRLGGG</sequence>
<dbReference type="NCBIfam" id="TIGR02779">
    <property type="entry name" value="NHEJ_ligase_lig"/>
    <property type="match status" value="1"/>
</dbReference>
<evidence type="ECO:0000256" key="10">
    <source>
        <dbReference type="ARBA" id="ARBA00022801"/>
    </source>
</evidence>
<dbReference type="Gene3D" id="3.30.470.30">
    <property type="entry name" value="DNA ligase/mRNA capping enzyme"/>
    <property type="match status" value="1"/>
</dbReference>
<evidence type="ECO:0000256" key="8">
    <source>
        <dbReference type="ARBA" id="ARBA00022741"/>
    </source>
</evidence>
<dbReference type="CDD" id="cd07971">
    <property type="entry name" value="OBF_DNA_ligase_LigD"/>
    <property type="match status" value="1"/>
</dbReference>
<dbReference type="Gene3D" id="2.40.50.140">
    <property type="entry name" value="Nucleic acid-binding proteins"/>
    <property type="match status" value="1"/>
</dbReference>
<dbReference type="EMBL" id="FUZU01000001">
    <property type="protein sequence ID" value="SKC58000.1"/>
    <property type="molecule type" value="Genomic_DNA"/>
</dbReference>
<dbReference type="GO" id="GO:0003887">
    <property type="term" value="F:DNA-directed DNA polymerase activity"/>
    <property type="evidence" value="ECO:0007669"/>
    <property type="project" value="UniProtKB-KW"/>
</dbReference>
<dbReference type="GO" id="GO:0003910">
    <property type="term" value="F:DNA ligase (ATP) activity"/>
    <property type="evidence" value="ECO:0007669"/>
    <property type="project" value="UniProtKB-EC"/>
</dbReference>
<evidence type="ECO:0000256" key="13">
    <source>
        <dbReference type="ARBA" id="ARBA00022932"/>
    </source>
</evidence>
<dbReference type="Pfam" id="PF13298">
    <property type="entry name" value="LigD_N"/>
    <property type="match status" value="1"/>
</dbReference>
<dbReference type="InterPro" id="IPR014146">
    <property type="entry name" value="LigD_ligase_dom"/>
</dbReference>
<dbReference type="InterPro" id="IPR014143">
    <property type="entry name" value="NHEJ_ligase_prk"/>
</dbReference>